<gene>
    <name evidence="1" type="ORF">IMSAGC001_04071</name>
</gene>
<evidence type="ECO:0000313" key="1">
    <source>
        <dbReference type="EMBL" id="GFH88627.1"/>
    </source>
</evidence>
<proteinExistence type="predicted"/>
<protein>
    <submittedName>
        <fullName evidence="1">Uncharacterized protein</fullName>
    </submittedName>
</protein>
<sequence>MLMKKNLKNLELSIPSIDILESRKIVGGYSVNDNIDND</sequence>
<comment type="caution">
    <text evidence="1">The sequence shown here is derived from an EMBL/GenBank/DDBJ whole genome shotgun (WGS) entry which is preliminary data.</text>
</comment>
<accession>A0A7J0A8H7</accession>
<dbReference type="AlphaFoldDB" id="A0A7J0A8H7"/>
<evidence type="ECO:0000313" key="2">
    <source>
        <dbReference type="Proteomes" id="UP000491181"/>
    </source>
</evidence>
<dbReference type="Proteomes" id="UP000491181">
    <property type="component" value="Unassembled WGS sequence"/>
</dbReference>
<reference evidence="1 2" key="1">
    <citation type="journal article" date="2020" name="Microbiome">
        <title>Single-cell genomics of uncultured bacteria reveals dietary fiber responders in the mouse gut microbiota.</title>
        <authorList>
            <person name="Chijiiwa R."/>
            <person name="Hosokawa M."/>
            <person name="Kogawa M."/>
            <person name="Nishikawa Y."/>
            <person name="Ide K."/>
            <person name="Sakanashi C."/>
            <person name="Takahashi K."/>
            <person name="Takeyama H."/>
        </authorList>
    </citation>
    <scope>NUCLEOTIDE SEQUENCE [LARGE SCALE GENOMIC DNA]</scope>
    <source>
        <strain evidence="1">IMSAGC_001</strain>
    </source>
</reference>
<organism evidence="1 2">
    <name type="scientific">Bacteroides acidifaciens</name>
    <dbReference type="NCBI Taxonomy" id="85831"/>
    <lineage>
        <taxon>Bacteria</taxon>
        <taxon>Pseudomonadati</taxon>
        <taxon>Bacteroidota</taxon>
        <taxon>Bacteroidia</taxon>
        <taxon>Bacteroidales</taxon>
        <taxon>Bacteroidaceae</taxon>
        <taxon>Bacteroides</taxon>
    </lineage>
</organism>
<dbReference type="EMBL" id="BLLS01000270">
    <property type="protein sequence ID" value="GFH88627.1"/>
    <property type="molecule type" value="Genomic_DNA"/>
</dbReference>
<name>A0A7J0A8H7_9BACE</name>